<dbReference type="Pfam" id="PF02365">
    <property type="entry name" value="NAM"/>
    <property type="match status" value="1"/>
</dbReference>
<evidence type="ECO:0000256" key="4">
    <source>
        <dbReference type="ARBA" id="ARBA00023242"/>
    </source>
</evidence>
<proteinExistence type="predicted"/>
<dbReference type="STRING" id="49451.A0A314KNR4"/>
<sequence length="389" mass="43402">MCPLAPAAPPPGLIGSCWSDDQIIFSLDQINCGSPIPDDVIVDNPYQYDPSNLPDGAWFLVSSNEKKETKHGFWKAKGESCEIFANSAIYGWRTTFEFVEAQAPTGQKTVWMMQEYKITQKEQHDHTKSKESALCRVFSCSDENLNNERKPENINKVNNETKPEHRYDDLDTLLLSLMPSITPHTSSNDGQRSIGEPQVKNQTEGIRPDHFDDDIVAELDCILREDYLELNDLVGVASHSSSSVNSSRQSLASDEYFDSMAILRDLDDEKNQDLHGKGSTSNYRIMMCRRANDVVMPPAPLESYIGGSAAAAKDTQPGVSNKAKFPSKSSPEQDIKRLKAECTNDEGPSHSYRAMASSSSSSSSSHEPVATREEKRKKKLKKFLCFMPF</sequence>
<dbReference type="AlphaFoldDB" id="A0A314KNR4"/>
<dbReference type="Gramene" id="OIT30374">
    <property type="protein sequence ID" value="OIT30374"/>
    <property type="gene ID" value="A4A49_13012"/>
</dbReference>
<comment type="caution">
    <text evidence="7">The sequence shown here is derived from an EMBL/GenBank/DDBJ whole genome shotgun (WGS) entry which is preliminary data.</text>
</comment>
<dbReference type="InterPro" id="IPR036093">
    <property type="entry name" value="NAC_dom_sf"/>
</dbReference>
<evidence type="ECO:0000256" key="5">
    <source>
        <dbReference type="SAM" id="MobiDB-lite"/>
    </source>
</evidence>
<evidence type="ECO:0000313" key="8">
    <source>
        <dbReference type="Proteomes" id="UP000187609"/>
    </source>
</evidence>
<dbReference type="GO" id="GO:0006355">
    <property type="term" value="P:regulation of DNA-templated transcription"/>
    <property type="evidence" value="ECO:0007669"/>
    <property type="project" value="InterPro"/>
</dbReference>
<feature type="domain" description="NAC" evidence="6">
    <location>
        <begin position="9"/>
        <end position="140"/>
    </location>
</feature>
<dbReference type="PANTHER" id="PTHR31719">
    <property type="entry name" value="NAC TRANSCRIPTION FACTOR 56"/>
    <property type="match status" value="1"/>
</dbReference>
<dbReference type="GeneID" id="109210078"/>
<dbReference type="PANTHER" id="PTHR31719:SF43">
    <property type="entry name" value="NAC TRANSCRIPTION FACTOR 56"/>
    <property type="match status" value="1"/>
</dbReference>
<dbReference type="SUPFAM" id="SSF101941">
    <property type="entry name" value="NAC domain"/>
    <property type="match status" value="1"/>
</dbReference>
<dbReference type="SMR" id="A0A314KNR4"/>
<keyword evidence="3" id="KW-0804">Transcription</keyword>
<dbReference type="InterPro" id="IPR003441">
    <property type="entry name" value="NAC-dom"/>
</dbReference>
<dbReference type="KEGG" id="nau:109210078"/>
<keyword evidence="2" id="KW-0238">DNA-binding</keyword>
<dbReference type="Gene3D" id="2.170.150.80">
    <property type="entry name" value="NAC domain"/>
    <property type="match status" value="1"/>
</dbReference>
<evidence type="ECO:0000256" key="1">
    <source>
        <dbReference type="ARBA" id="ARBA00023015"/>
    </source>
</evidence>
<evidence type="ECO:0000313" key="7">
    <source>
        <dbReference type="EMBL" id="OIT30374.1"/>
    </source>
</evidence>
<evidence type="ECO:0000256" key="2">
    <source>
        <dbReference type="ARBA" id="ARBA00023125"/>
    </source>
</evidence>
<evidence type="ECO:0000256" key="3">
    <source>
        <dbReference type="ARBA" id="ARBA00023163"/>
    </source>
</evidence>
<feature type="compositionally biased region" description="Basic and acidic residues" evidence="5">
    <location>
        <begin position="331"/>
        <end position="342"/>
    </location>
</feature>
<gene>
    <name evidence="7" type="primary">NAC031_0</name>
    <name evidence="7" type="ORF">A4A49_13012</name>
</gene>
<reference evidence="7" key="1">
    <citation type="submission" date="2016-11" db="EMBL/GenBank/DDBJ databases">
        <title>The genome of Nicotiana attenuata.</title>
        <authorList>
            <person name="Xu S."/>
            <person name="Brockmoeller T."/>
            <person name="Gaquerel E."/>
            <person name="Navarro A."/>
            <person name="Kuhl H."/>
            <person name="Gase K."/>
            <person name="Ling Z."/>
            <person name="Zhou W."/>
            <person name="Kreitzer C."/>
            <person name="Stanke M."/>
            <person name="Tang H."/>
            <person name="Lyons E."/>
            <person name="Pandey P."/>
            <person name="Pandey S.P."/>
            <person name="Timmermann B."/>
            <person name="Baldwin I.T."/>
        </authorList>
    </citation>
    <scope>NUCLEOTIDE SEQUENCE [LARGE SCALE GENOMIC DNA]</scope>
    <source>
        <strain evidence="7">UT</strain>
    </source>
</reference>
<dbReference type="EMBL" id="MJEQ01001530">
    <property type="protein sequence ID" value="OIT30374.1"/>
    <property type="molecule type" value="Genomic_DNA"/>
</dbReference>
<dbReference type="GO" id="GO:0003677">
    <property type="term" value="F:DNA binding"/>
    <property type="evidence" value="ECO:0007669"/>
    <property type="project" value="UniProtKB-KW"/>
</dbReference>
<accession>A0A314KNR4</accession>
<keyword evidence="4" id="KW-0539">Nucleus</keyword>
<dbReference type="PROSITE" id="PS51005">
    <property type="entry name" value="NAC"/>
    <property type="match status" value="1"/>
</dbReference>
<keyword evidence="1" id="KW-0805">Transcription regulation</keyword>
<dbReference type="Proteomes" id="UP000187609">
    <property type="component" value="Unassembled WGS sequence"/>
</dbReference>
<feature type="region of interest" description="Disordered" evidence="5">
    <location>
        <begin position="311"/>
        <end position="377"/>
    </location>
</feature>
<dbReference type="OrthoDB" id="1625833at2759"/>
<name>A0A314KNR4_NICAT</name>
<evidence type="ECO:0000259" key="6">
    <source>
        <dbReference type="PROSITE" id="PS51005"/>
    </source>
</evidence>
<organism evidence="7 8">
    <name type="scientific">Nicotiana attenuata</name>
    <name type="common">Coyote tobacco</name>
    <dbReference type="NCBI Taxonomy" id="49451"/>
    <lineage>
        <taxon>Eukaryota</taxon>
        <taxon>Viridiplantae</taxon>
        <taxon>Streptophyta</taxon>
        <taxon>Embryophyta</taxon>
        <taxon>Tracheophyta</taxon>
        <taxon>Spermatophyta</taxon>
        <taxon>Magnoliopsida</taxon>
        <taxon>eudicotyledons</taxon>
        <taxon>Gunneridae</taxon>
        <taxon>Pentapetalae</taxon>
        <taxon>asterids</taxon>
        <taxon>lamiids</taxon>
        <taxon>Solanales</taxon>
        <taxon>Solanaceae</taxon>
        <taxon>Nicotianoideae</taxon>
        <taxon>Nicotianeae</taxon>
        <taxon>Nicotiana</taxon>
    </lineage>
</organism>
<protein>
    <submittedName>
        <fullName evidence="7">Protein cup-shaped cotyledon 3</fullName>
    </submittedName>
</protein>
<keyword evidence="8" id="KW-1185">Reference proteome</keyword>